<dbReference type="SMART" id="SM00448">
    <property type="entry name" value="REC"/>
    <property type="match status" value="1"/>
</dbReference>
<proteinExistence type="predicted"/>
<dbReference type="InterPro" id="IPR001789">
    <property type="entry name" value="Sig_transdc_resp-reg_receiver"/>
</dbReference>
<dbReference type="SUPFAM" id="SSF52172">
    <property type="entry name" value="CheY-like"/>
    <property type="match status" value="1"/>
</dbReference>
<dbReference type="PANTHER" id="PTHR44591:SF3">
    <property type="entry name" value="RESPONSE REGULATORY DOMAIN-CONTAINING PROTEIN"/>
    <property type="match status" value="1"/>
</dbReference>
<protein>
    <submittedName>
        <fullName evidence="4">Response regulator</fullName>
    </submittedName>
</protein>
<organism evidence="4 5">
    <name type="scientific">Candidatus Abyssobacteria bacterium SURF_17</name>
    <dbReference type="NCBI Taxonomy" id="2093361"/>
    <lineage>
        <taxon>Bacteria</taxon>
        <taxon>Pseudomonadati</taxon>
        <taxon>Candidatus Hydrogenedentota</taxon>
        <taxon>Candidatus Abyssobacteria</taxon>
    </lineage>
</organism>
<dbReference type="GO" id="GO:0000160">
    <property type="term" value="P:phosphorelay signal transduction system"/>
    <property type="evidence" value="ECO:0007669"/>
    <property type="project" value="InterPro"/>
</dbReference>
<comment type="caution">
    <text evidence="4">The sequence shown here is derived from an EMBL/GenBank/DDBJ whole genome shotgun (WGS) entry which is preliminary data.</text>
</comment>
<dbReference type="InterPro" id="IPR050595">
    <property type="entry name" value="Bact_response_regulator"/>
</dbReference>
<feature type="domain" description="Response regulatory" evidence="3">
    <location>
        <begin position="9"/>
        <end position="128"/>
    </location>
</feature>
<reference evidence="4 5" key="1">
    <citation type="journal article" date="2017" name="ISME J.">
        <title>Energy and carbon metabolisms in a deep terrestrial subsurface fluid microbial community.</title>
        <authorList>
            <person name="Momper L."/>
            <person name="Jungbluth S.P."/>
            <person name="Lee M.D."/>
            <person name="Amend J.P."/>
        </authorList>
    </citation>
    <scope>NUCLEOTIDE SEQUENCE [LARGE SCALE GENOMIC DNA]</scope>
    <source>
        <strain evidence="4">SURF_17</strain>
    </source>
</reference>
<keyword evidence="1 2" id="KW-0597">Phosphoprotein</keyword>
<dbReference type="EMBL" id="QZKI01000118">
    <property type="protein sequence ID" value="RJP66268.1"/>
    <property type="molecule type" value="Genomic_DNA"/>
</dbReference>
<dbReference type="CDD" id="cd00156">
    <property type="entry name" value="REC"/>
    <property type="match status" value="1"/>
</dbReference>
<name>A0A419ERY0_9BACT</name>
<dbReference type="AlphaFoldDB" id="A0A419ERY0"/>
<gene>
    <name evidence="4" type="ORF">C4532_16420</name>
</gene>
<dbReference type="Proteomes" id="UP000285961">
    <property type="component" value="Unassembled WGS sequence"/>
</dbReference>
<evidence type="ECO:0000259" key="3">
    <source>
        <dbReference type="PROSITE" id="PS50110"/>
    </source>
</evidence>
<dbReference type="PROSITE" id="PS50110">
    <property type="entry name" value="RESPONSE_REGULATORY"/>
    <property type="match status" value="1"/>
</dbReference>
<feature type="modified residue" description="4-aspartylphosphate" evidence="2">
    <location>
        <position position="58"/>
    </location>
</feature>
<accession>A0A419ERY0</accession>
<dbReference type="InterPro" id="IPR011006">
    <property type="entry name" value="CheY-like_superfamily"/>
</dbReference>
<dbReference type="Gene3D" id="3.40.50.2300">
    <property type="match status" value="1"/>
</dbReference>
<dbReference type="PANTHER" id="PTHR44591">
    <property type="entry name" value="STRESS RESPONSE REGULATOR PROTEIN 1"/>
    <property type="match status" value="1"/>
</dbReference>
<sequence>MLSKGLAKSVLVVDDDEAVLDSMKAVLELAGFDVKTVCDGTEVIKTMGNRRYDVLILDVNMPRIDGVELFQEIKNCEQYRGLPVVFTSGYPVWSEPEEGRREIFKKANAYLQKPFNIDVLMKTVERLAGK</sequence>
<evidence type="ECO:0000256" key="1">
    <source>
        <dbReference type="ARBA" id="ARBA00022553"/>
    </source>
</evidence>
<evidence type="ECO:0000313" key="5">
    <source>
        <dbReference type="Proteomes" id="UP000285961"/>
    </source>
</evidence>
<dbReference type="Pfam" id="PF00072">
    <property type="entry name" value="Response_reg"/>
    <property type="match status" value="1"/>
</dbReference>
<evidence type="ECO:0000313" key="4">
    <source>
        <dbReference type="EMBL" id="RJP66268.1"/>
    </source>
</evidence>
<evidence type="ECO:0000256" key="2">
    <source>
        <dbReference type="PROSITE-ProRule" id="PRU00169"/>
    </source>
</evidence>